<dbReference type="GO" id="GO:0000338">
    <property type="term" value="P:protein deneddylation"/>
    <property type="evidence" value="ECO:0007669"/>
    <property type="project" value="TreeGrafter"/>
</dbReference>
<feature type="compositionally biased region" description="Low complexity" evidence="5">
    <location>
        <begin position="51"/>
        <end position="66"/>
    </location>
</feature>
<dbReference type="PROSITE" id="PS50600">
    <property type="entry name" value="ULP_PROTEASE"/>
    <property type="match status" value="1"/>
</dbReference>
<comment type="caution">
    <text evidence="7">The sequence shown here is derived from an EMBL/GenBank/DDBJ whole genome shotgun (WGS) entry which is preliminary data.</text>
</comment>
<keyword evidence="2" id="KW-0645">Protease</keyword>
<dbReference type="SUPFAM" id="SSF54001">
    <property type="entry name" value="Cysteine proteinases"/>
    <property type="match status" value="1"/>
</dbReference>
<keyword evidence="3" id="KW-0378">Hydrolase</keyword>
<gene>
    <name evidence="7" type="ORF">QBC33DRAFT_316828</name>
</gene>
<dbReference type="Gene3D" id="3.40.395.10">
    <property type="entry name" value="Adenoviral Proteinase, Chain A"/>
    <property type="match status" value="1"/>
</dbReference>
<dbReference type="GO" id="GO:0019784">
    <property type="term" value="F:deNEDDylase activity"/>
    <property type="evidence" value="ECO:0007669"/>
    <property type="project" value="InterPro"/>
</dbReference>
<reference evidence="7" key="1">
    <citation type="submission" date="2023-06" db="EMBL/GenBank/DDBJ databases">
        <title>Genome-scale phylogeny and comparative genomics of the fungal order Sordariales.</title>
        <authorList>
            <consortium name="Lawrence Berkeley National Laboratory"/>
            <person name="Hensen N."/>
            <person name="Bonometti L."/>
            <person name="Westerberg I."/>
            <person name="Brannstrom I.O."/>
            <person name="Guillou S."/>
            <person name="Cros-Aarteil S."/>
            <person name="Calhoun S."/>
            <person name="Haridas S."/>
            <person name="Kuo A."/>
            <person name="Mondo S."/>
            <person name="Pangilinan J."/>
            <person name="Riley R."/>
            <person name="Labutti K."/>
            <person name="Andreopoulos B."/>
            <person name="Lipzen A."/>
            <person name="Chen C."/>
            <person name="Yanf M."/>
            <person name="Daum C."/>
            <person name="Ng V."/>
            <person name="Clum A."/>
            <person name="Steindorff A."/>
            <person name="Ohm R."/>
            <person name="Martin F."/>
            <person name="Silar P."/>
            <person name="Natvig D."/>
            <person name="Lalanne C."/>
            <person name="Gautier V."/>
            <person name="Ament-Velasquez S.L."/>
            <person name="Kruys A."/>
            <person name="Hutchinson M.I."/>
            <person name="Powell A.J."/>
            <person name="Barry K."/>
            <person name="Miller A.N."/>
            <person name="Grigoriev I.V."/>
            <person name="Debuchy R."/>
            <person name="Gladieux P."/>
            <person name="Thoren M.H."/>
            <person name="Johannesson H."/>
        </authorList>
    </citation>
    <scope>NUCLEOTIDE SEQUENCE</scope>
    <source>
        <strain evidence="7">8032-3</strain>
    </source>
</reference>
<accession>A0AAJ0FH78</accession>
<dbReference type="AlphaFoldDB" id="A0AAJ0FH78"/>
<organism evidence="7 8">
    <name type="scientific">Phialemonium atrogriseum</name>
    <dbReference type="NCBI Taxonomy" id="1093897"/>
    <lineage>
        <taxon>Eukaryota</taxon>
        <taxon>Fungi</taxon>
        <taxon>Dikarya</taxon>
        <taxon>Ascomycota</taxon>
        <taxon>Pezizomycotina</taxon>
        <taxon>Sordariomycetes</taxon>
        <taxon>Sordariomycetidae</taxon>
        <taxon>Cephalothecales</taxon>
        <taxon>Cephalothecaceae</taxon>
        <taxon>Phialemonium</taxon>
    </lineage>
</organism>
<evidence type="ECO:0000256" key="4">
    <source>
        <dbReference type="ARBA" id="ARBA00022807"/>
    </source>
</evidence>
<comment type="similarity">
    <text evidence="1">Belongs to the peptidase C48 family.</text>
</comment>
<evidence type="ECO:0000313" key="8">
    <source>
        <dbReference type="Proteomes" id="UP001244011"/>
    </source>
</evidence>
<keyword evidence="4" id="KW-0788">Thiol protease</keyword>
<evidence type="ECO:0000256" key="3">
    <source>
        <dbReference type="ARBA" id="ARBA00022801"/>
    </source>
</evidence>
<dbReference type="InterPro" id="IPR003653">
    <property type="entry name" value="Peptidase_C48_C"/>
</dbReference>
<name>A0AAJ0FH78_9PEZI</name>
<proteinExistence type="inferred from homology"/>
<evidence type="ECO:0000256" key="2">
    <source>
        <dbReference type="ARBA" id="ARBA00022670"/>
    </source>
</evidence>
<evidence type="ECO:0000256" key="1">
    <source>
        <dbReference type="ARBA" id="ARBA00005234"/>
    </source>
</evidence>
<sequence length="480" mass="52388">MHDEEAASILYAQRSHLSPSPVPSLDLGAEPELDPEPDHVELKLEVIAEASSTRAATASMPPATTPAKKRHLIDLDNEDAEEENQVPRRRRGSSTLSSHPVVSRLRHVACLEGTNLVDDVIVNQLIRQFAATCPRPTGLVDSLTVSSILSESARRPNRGRFRELDGQAAFVIPIHRDSHWCLAYWVAGTGEAAYYDSMSPAWVAPAAAERVRRVICWIRGTDDAAEQKEVAVMPAKCPRQVNMFDCGIHLLANAALLCGHRSEGIEKQDNTASLRTLLAAQFLAATCRAAPFGLEAFITATATGSSHTTTSNRGDARLTSHQRMSFLCQKIRELQQGGFVPQNVIAPLQAELDTYSTASVLVRLLEYHRRVLGKLFSVDPLLNLSGDFLALLSSRGAHNDDVVDDDLLPADSRFALAIICQSCRQILANDGRGSASRGMQWTRSCQANVAVRVLVWLLVYAGQKFTASIAARNALTRPSM</sequence>
<dbReference type="PANTHER" id="PTHR46468:SF1">
    <property type="entry name" value="SENTRIN-SPECIFIC PROTEASE 8"/>
    <property type="match status" value="1"/>
</dbReference>
<evidence type="ECO:0000259" key="6">
    <source>
        <dbReference type="PROSITE" id="PS50600"/>
    </source>
</evidence>
<feature type="region of interest" description="Disordered" evidence="5">
    <location>
        <begin position="1"/>
        <end position="38"/>
    </location>
</feature>
<feature type="compositionally biased region" description="Acidic residues" evidence="5">
    <location>
        <begin position="75"/>
        <end position="84"/>
    </location>
</feature>
<evidence type="ECO:0000313" key="7">
    <source>
        <dbReference type="EMBL" id="KAK1761879.1"/>
    </source>
</evidence>
<dbReference type="PANTHER" id="PTHR46468">
    <property type="entry name" value="SENTRIN-SPECIFIC PROTEASE 8"/>
    <property type="match status" value="1"/>
</dbReference>
<dbReference type="InterPro" id="IPR044613">
    <property type="entry name" value="Nep1/2-like"/>
</dbReference>
<dbReference type="EMBL" id="MU839048">
    <property type="protein sequence ID" value="KAK1761879.1"/>
    <property type="molecule type" value="Genomic_DNA"/>
</dbReference>
<dbReference type="Pfam" id="PF02902">
    <property type="entry name" value="Peptidase_C48"/>
    <property type="match status" value="1"/>
</dbReference>
<dbReference type="RefSeq" id="XP_060278092.1">
    <property type="nucleotide sequence ID" value="XM_060423544.1"/>
</dbReference>
<keyword evidence="8" id="KW-1185">Reference proteome</keyword>
<feature type="domain" description="Ubiquitin-like protease family profile" evidence="6">
    <location>
        <begin position="101"/>
        <end position="257"/>
    </location>
</feature>
<dbReference type="GO" id="GO:0008234">
    <property type="term" value="F:cysteine-type peptidase activity"/>
    <property type="evidence" value="ECO:0007669"/>
    <property type="project" value="UniProtKB-KW"/>
</dbReference>
<dbReference type="InterPro" id="IPR038765">
    <property type="entry name" value="Papain-like_cys_pep_sf"/>
</dbReference>
<dbReference type="Proteomes" id="UP001244011">
    <property type="component" value="Unassembled WGS sequence"/>
</dbReference>
<feature type="region of interest" description="Disordered" evidence="5">
    <location>
        <begin position="51"/>
        <end position="98"/>
    </location>
</feature>
<evidence type="ECO:0000256" key="5">
    <source>
        <dbReference type="SAM" id="MobiDB-lite"/>
    </source>
</evidence>
<dbReference type="GeneID" id="85306731"/>
<dbReference type="GO" id="GO:0006508">
    <property type="term" value="P:proteolysis"/>
    <property type="evidence" value="ECO:0007669"/>
    <property type="project" value="UniProtKB-KW"/>
</dbReference>
<protein>
    <recommendedName>
        <fullName evidence="6">Ubiquitin-like protease family profile domain-containing protein</fullName>
    </recommendedName>
</protein>